<gene>
    <name evidence="7" type="primary">moaC</name>
    <name evidence="9" type="ORF">J2T57_003221</name>
</gene>
<dbReference type="InterPro" id="IPR023045">
    <property type="entry name" value="MoaC"/>
</dbReference>
<dbReference type="GO" id="GO:0061799">
    <property type="term" value="F:cyclic pyranopterin monophosphate synthase activity"/>
    <property type="evidence" value="ECO:0007669"/>
    <property type="project" value="UniProtKB-UniRule"/>
</dbReference>
<evidence type="ECO:0000256" key="3">
    <source>
        <dbReference type="ARBA" id="ARBA00012575"/>
    </source>
</evidence>
<comment type="similarity">
    <text evidence="7">Belongs to the MoaC family.</text>
</comment>
<feature type="active site" evidence="7">
    <location>
        <position position="128"/>
    </location>
</feature>
<dbReference type="HAMAP" id="MF_01224_B">
    <property type="entry name" value="MoaC_B"/>
    <property type="match status" value="1"/>
</dbReference>
<accession>A0AAE3G935</accession>
<dbReference type="Gene3D" id="3.30.70.640">
    <property type="entry name" value="Molybdopterin cofactor biosynthesis C (MoaC) domain"/>
    <property type="match status" value="1"/>
</dbReference>
<dbReference type="Pfam" id="PF01967">
    <property type="entry name" value="MoaC"/>
    <property type="match status" value="1"/>
</dbReference>
<feature type="binding site" evidence="7">
    <location>
        <begin position="75"/>
        <end position="77"/>
    </location>
    <ligand>
        <name>substrate</name>
    </ligand>
</feature>
<dbReference type="PANTHER" id="PTHR22960">
    <property type="entry name" value="MOLYBDOPTERIN COFACTOR SYNTHESIS PROTEIN A"/>
    <property type="match status" value="1"/>
</dbReference>
<dbReference type="InterPro" id="IPR047594">
    <property type="entry name" value="MoaC_bact/euk"/>
</dbReference>
<dbReference type="Proteomes" id="UP001205843">
    <property type="component" value="Unassembled WGS sequence"/>
</dbReference>
<evidence type="ECO:0000256" key="7">
    <source>
        <dbReference type="HAMAP-Rule" id="MF_01224"/>
    </source>
</evidence>
<dbReference type="NCBIfam" id="TIGR00581">
    <property type="entry name" value="moaC"/>
    <property type="match status" value="1"/>
</dbReference>
<dbReference type="AlphaFoldDB" id="A0AAE3G935"/>
<evidence type="ECO:0000259" key="8">
    <source>
        <dbReference type="Pfam" id="PF01967"/>
    </source>
</evidence>
<sequence>MSQLPHLTDTGEVHIVDVGDKDKTRRVAIAEGRILMQRATMDAVLAQQIKKGDVLAVARIAGLMAAKRTSDIVPLCHPISLTHAEVVITPLEDEPGFLCRAETVTVERTGVEMEALHAVQAALLTIYDMCKGMDRGMEMSGMRLMHKSGGRSGTWDRAG</sequence>
<proteinExistence type="inferred from homology"/>
<evidence type="ECO:0000313" key="9">
    <source>
        <dbReference type="EMBL" id="MCP1676062.1"/>
    </source>
</evidence>
<feature type="binding site" evidence="7">
    <location>
        <begin position="113"/>
        <end position="114"/>
    </location>
    <ligand>
        <name>substrate</name>
    </ligand>
</feature>
<dbReference type="EMBL" id="JALJXV010000008">
    <property type="protein sequence ID" value="MCP1676062.1"/>
    <property type="molecule type" value="Genomic_DNA"/>
</dbReference>
<dbReference type="GO" id="GO:0006777">
    <property type="term" value="P:Mo-molybdopterin cofactor biosynthetic process"/>
    <property type="evidence" value="ECO:0007669"/>
    <property type="project" value="UniProtKB-UniRule"/>
</dbReference>
<comment type="pathway">
    <text evidence="2 7">Cofactor biosynthesis; molybdopterin biosynthesis.</text>
</comment>
<dbReference type="RefSeq" id="WP_253480698.1">
    <property type="nucleotide sequence ID" value="NZ_JALJXV010000008.1"/>
</dbReference>
<evidence type="ECO:0000256" key="1">
    <source>
        <dbReference type="ARBA" id="ARBA00001637"/>
    </source>
</evidence>
<keyword evidence="10" id="KW-1185">Reference proteome</keyword>
<evidence type="ECO:0000256" key="4">
    <source>
        <dbReference type="ARBA" id="ARBA00023150"/>
    </source>
</evidence>
<evidence type="ECO:0000256" key="2">
    <source>
        <dbReference type="ARBA" id="ARBA00005046"/>
    </source>
</evidence>
<comment type="caution">
    <text evidence="9">The sequence shown here is derived from an EMBL/GenBank/DDBJ whole genome shotgun (WGS) entry which is preliminary data.</text>
</comment>
<feature type="domain" description="Molybdopterin cofactor biosynthesis C (MoaC)" evidence="8">
    <location>
        <begin position="16"/>
        <end position="150"/>
    </location>
</feature>
<organism evidence="9 10">
    <name type="scientific">Natronocella acetinitrilica</name>
    <dbReference type="NCBI Taxonomy" id="414046"/>
    <lineage>
        <taxon>Bacteria</taxon>
        <taxon>Pseudomonadati</taxon>
        <taxon>Pseudomonadota</taxon>
        <taxon>Gammaproteobacteria</taxon>
        <taxon>Chromatiales</taxon>
        <taxon>Ectothiorhodospiraceae</taxon>
        <taxon>Natronocella</taxon>
    </lineage>
</organism>
<comment type="catalytic activity">
    <reaction evidence="1 7">
        <text>(8S)-3',8-cyclo-7,8-dihydroguanosine 5'-triphosphate = cyclic pyranopterin phosphate + diphosphate</text>
        <dbReference type="Rhea" id="RHEA:49580"/>
        <dbReference type="ChEBI" id="CHEBI:33019"/>
        <dbReference type="ChEBI" id="CHEBI:59648"/>
        <dbReference type="ChEBI" id="CHEBI:131766"/>
        <dbReference type="EC" id="4.6.1.17"/>
    </reaction>
</comment>
<evidence type="ECO:0000313" key="10">
    <source>
        <dbReference type="Proteomes" id="UP001205843"/>
    </source>
</evidence>
<keyword evidence="4 7" id="KW-0501">Molybdenum cofactor biosynthesis</keyword>
<dbReference type="CDD" id="cd01420">
    <property type="entry name" value="MoaC_PE"/>
    <property type="match status" value="1"/>
</dbReference>
<comment type="subunit">
    <text evidence="7">Homohexamer; trimer of dimers.</text>
</comment>
<dbReference type="SUPFAM" id="SSF55040">
    <property type="entry name" value="Molybdenum cofactor biosynthesis protein C, MoaC"/>
    <property type="match status" value="1"/>
</dbReference>
<reference evidence="9" key="1">
    <citation type="submission" date="2022-03" db="EMBL/GenBank/DDBJ databases">
        <title>Genomic Encyclopedia of Type Strains, Phase III (KMG-III): the genomes of soil and plant-associated and newly described type strains.</title>
        <authorList>
            <person name="Whitman W."/>
        </authorList>
    </citation>
    <scope>NUCLEOTIDE SEQUENCE</scope>
    <source>
        <strain evidence="9">ANL 6-2</strain>
    </source>
</reference>
<dbReference type="NCBIfam" id="NF006870">
    <property type="entry name" value="PRK09364.1"/>
    <property type="match status" value="1"/>
</dbReference>
<dbReference type="EC" id="4.6.1.17" evidence="3 7"/>
<comment type="function">
    <text evidence="6 7">Catalyzes the conversion of (8S)-3',8-cyclo-7,8-dihydroguanosine 5'-triphosphate to cyclic pyranopterin monophosphate (cPMP).</text>
</comment>
<name>A0AAE3G935_9GAMM</name>
<dbReference type="InterPro" id="IPR050105">
    <property type="entry name" value="MoCo_biosynth_MoaA/MoaC"/>
</dbReference>
<evidence type="ECO:0000256" key="5">
    <source>
        <dbReference type="ARBA" id="ARBA00023239"/>
    </source>
</evidence>
<evidence type="ECO:0000256" key="6">
    <source>
        <dbReference type="ARBA" id="ARBA00055087"/>
    </source>
</evidence>
<protein>
    <recommendedName>
        <fullName evidence="3 7">Cyclic pyranopterin monophosphate synthase</fullName>
        <ecNumber evidence="3 7">4.6.1.17</ecNumber>
    </recommendedName>
    <alternativeName>
        <fullName evidence="7">Molybdenum cofactor biosynthesis protein C</fullName>
    </alternativeName>
</protein>
<dbReference type="InterPro" id="IPR002820">
    <property type="entry name" value="Mopterin_CF_biosynth-C_dom"/>
</dbReference>
<dbReference type="InterPro" id="IPR036522">
    <property type="entry name" value="MoaC_sf"/>
</dbReference>
<keyword evidence="5 7" id="KW-0456">Lyase</keyword>